<reference evidence="1 2" key="1">
    <citation type="journal article" date="2012" name="Science">
        <title>The Paleozoic origin of enzymatic lignin decomposition reconstructed from 31 fungal genomes.</title>
        <authorList>
            <person name="Floudas D."/>
            <person name="Binder M."/>
            <person name="Riley R."/>
            <person name="Barry K."/>
            <person name="Blanchette R.A."/>
            <person name="Henrissat B."/>
            <person name="Martinez A.T."/>
            <person name="Otillar R."/>
            <person name="Spatafora J.W."/>
            <person name="Yadav J.S."/>
            <person name="Aerts A."/>
            <person name="Benoit I."/>
            <person name="Boyd A."/>
            <person name="Carlson A."/>
            <person name="Copeland A."/>
            <person name="Coutinho P.M."/>
            <person name="de Vries R.P."/>
            <person name="Ferreira P."/>
            <person name="Findley K."/>
            <person name="Foster B."/>
            <person name="Gaskell J."/>
            <person name="Glotzer D."/>
            <person name="Gorecki P."/>
            <person name="Heitman J."/>
            <person name="Hesse C."/>
            <person name="Hori C."/>
            <person name="Igarashi K."/>
            <person name="Jurgens J.A."/>
            <person name="Kallen N."/>
            <person name="Kersten P."/>
            <person name="Kohler A."/>
            <person name="Kuees U."/>
            <person name="Kumar T.K.A."/>
            <person name="Kuo A."/>
            <person name="LaButti K."/>
            <person name="Larrondo L.F."/>
            <person name="Lindquist E."/>
            <person name="Ling A."/>
            <person name="Lombard V."/>
            <person name="Lucas S."/>
            <person name="Lundell T."/>
            <person name="Martin R."/>
            <person name="McLaughlin D.J."/>
            <person name="Morgenstern I."/>
            <person name="Morin E."/>
            <person name="Murat C."/>
            <person name="Nagy L.G."/>
            <person name="Nolan M."/>
            <person name="Ohm R.A."/>
            <person name="Patyshakuliyeva A."/>
            <person name="Rokas A."/>
            <person name="Ruiz-Duenas F.J."/>
            <person name="Sabat G."/>
            <person name="Salamov A."/>
            <person name="Samejima M."/>
            <person name="Schmutz J."/>
            <person name="Slot J.C."/>
            <person name="St John F."/>
            <person name="Stenlid J."/>
            <person name="Sun H."/>
            <person name="Sun S."/>
            <person name="Syed K."/>
            <person name="Tsang A."/>
            <person name="Wiebenga A."/>
            <person name="Young D."/>
            <person name="Pisabarro A."/>
            <person name="Eastwood D.C."/>
            <person name="Martin F."/>
            <person name="Cullen D."/>
            <person name="Grigoriev I.V."/>
            <person name="Hibbett D.S."/>
        </authorList>
    </citation>
    <scope>NUCLEOTIDE SEQUENCE [LARGE SCALE GENOMIC DNA]</scope>
    <source>
        <strain evidence="1 2">ATCC 11539</strain>
    </source>
</reference>
<dbReference type="AlphaFoldDB" id="S7PRV5"/>
<name>S7PRV5_GLOTA</name>
<proteinExistence type="predicted"/>
<dbReference type="KEGG" id="gtr:GLOTRDRAFT_133903"/>
<dbReference type="EMBL" id="KB469315">
    <property type="protein sequence ID" value="EPQ50536.1"/>
    <property type="molecule type" value="Genomic_DNA"/>
</dbReference>
<sequence>MPFSQKGFDQLRNHQEYVKMRDPGEETLVSEEFLEVITWFKNSFIRCNDRATLAKT</sequence>
<dbReference type="GeneID" id="19302853"/>
<gene>
    <name evidence="1" type="ORF">GLOTRDRAFT_133903</name>
</gene>
<evidence type="ECO:0000313" key="1">
    <source>
        <dbReference type="EMBL" id="EPQ50536.1"/>
    </source>
</evidence>
<accession>S7PRV5</accession>
<dbReference type="RefSeq" id="XP_007871067.1">
    <property type="nucleotide sequence ID" value="XM_007872876.1"/>
</dbReference>
<evidence type="ECO:0000313" key="2">
    <source>
        <dbReference type="Proteomes" id="UP000030669"/>
    </source>
</evidence>
<dbReference type="OrthoDB" id="346907at2759"/>
<dbReference type="Proteomes" id="UP000030669">
    <property type="component" value="Unassembled WGS sequence"/>
</dbReference>
<keyword evidence="2" id="KW-1185">Reference proteome</keyword>
<organism evidence="1 2">
    <name type="scientific">Gloeophyllum trabeum (strain ATCC 11539 / FP-39264 / Madison 617)</name>
    <name type="common">Brown rot fungus</name>
    <dbReference type="NCBI Taxonomy" id="670483"/>
    <lineage>
        <taxon>Eukaryota</taxon>
        <taxon>Fungi</taxon>
        <taxon>Dikarya</taxon>
        <taxon>Basidiomycota</taxon>
        <taxon>Agaricomycotina</taxon>
        <taxon>Agaricomycetes</taxon>
        <taxon>Gloeophyllales</taxon>
        <taxon>Gloeophyllaceae</taxon>
        <taxon>Gloeophyllum</taxon>
    </lineage>
</organism>
<dbReference type="HOGENOM" id="CLU_3014355_0_0_1"/>
<dbReference type="STRING" id="670483.S7PRV5"/>
<protein>
    <submittedName>
        <fullName evidence="1">Uncharacterized protein</fullName>
    </submittedName>
</protein>